<organism evidence="2 3">
    <name type="scientific">Thalassococcus halodurans</name>
    <dbReference type="NCBI Taxonomy" id="373675"/>
    <lineage>
        <taxon>Bacteria</taxon>
        <taxon>Pseudomonadati</taxon>
        <taxon>Pseudomonadota</taxon>
        <taxon>Alphaproteobacteria</taxon>
        <taxon>Rhodobacterales</taxon>
        <taxon>Roseobacteraceae</taxon>
        <taxon>Thalassococcus</taxon>
    </lineage>
</organism>
<evidence type="ECO:0000259" key="1">
    <source>
        <dbReference type="Pfam" id="PF13360"/>
    </source>
</evidence>
<dbReference type="EMBL" id="FNUZ01000002">
    <property type="protein sequence ID" value="SEF94007.1"/>
    <property type="molecule type" value="Genomic_DNA"/>
</dbReference>
<sequence length="439" mass="45799">MTTGLKISVAVFGLGLLSACSQSDPILPGERLALRAGDTAAATEVENRAVAANLPAAVSNGQWAQSPVSPFARTTHAALQLPLQQVWSTSIGDGDKRRKRLNTTPVSDGARIYTMSSDLRITATDTSGAAVWTHQLETPRDSAASVQGGGLGVADGVLYATSGLGQLTALEAATGSVVWTQDLDTVATGAPTISGGLVYLTSGDNIGWAIETDSGRVRWQTETVADINNVAGAPAPALEGDRVVFGFGNGQIQTTFRQGGLSLWSSEIAGQRKGRAVNTVGDITGDPVIADGSLYAGNHSGSMAGFDLFSGDRKWTLAEGALHQPWVAGGSVYFVSDLNELKRVDAETGEQIWSVELPGWVPSARPHKRRDRSYVNYGPILAGGQLIVASSDGAIRMFNPEDGALTSQVDIPGGATTSPIVVNGTLYVVSKKGTLFAYR</sequence>
<dbReference type="Pfam" id="PF13360">
    <property type="entry name" value="PQQ_2"/>
    <property type="match status" value="1"/>
</dbReference>
<dbReference type="PANTHER" id="PTHR34512">
    <property type="entry name" value="CELL SURFACE PROTEIN"/>
    <property type="match status" value="1"/>
</dbReference>
<dbReference type="InterPro" id="IPR015943">
    <property type="entry name" value="WD40/YVTN_repeat-like_dom_sf"/>
</dbReference>
<keyword evidence="3" id="KW-1185">Reference proteome</keyword>
<evidence type="ECO:0000313" key="3">
    <source>
        <dbReference type="Proteomes" id="UP000236752"/>
    </source>
</evidence>
<dbReference type="SMART" id="SM00564">
    <property type="entry name" value="PQQ"/>
    <property type="match status" value="6"/>
</dbReference>
<gene>
    <name evidence="2" type="ORF">SAMN04488045_1294</name>
</gene>
<dbReference type="PROSITE" id="PS51257">
    <property type="entry name" value="PROKAR_LIPOPROTEIN"/>
    <property type="match status" value="1"/>
</dbReference>
<dbReference type="AlphaFoldDB" id="A0A1H5W5A5"/>
<name>A0A1H5W5A5_9RHOB</name>
<reference evidence="2 3" key="1">
    <citation type="submission" date="2016-10" db="EMBL/GenBank/DDBJ databases">
        <authorList>
            <person name="de Groot N.N."/>
        </authorList>
    </citation>
    <scope>NUCLEOTIDE SEQUENCE [LARGE SCALE GENOMIC DNA]</scope>
    <source>
        <strain evidence="2 3">DSM 26915</strain>
    </source>
</reference>
<dbReference type="PANTHER" id="PTHR34512:SF30">
    <property type="entry name" value="OUTER MEMBRANE PROTEIN ASSEMBLY FACTOR BAMB"/>
    <property type="match status" value="1"/>
</dbReference>
<dbReference type="Gene3D" id="2.130.10.10">
    <property type="entry name" value="YVTN repeat-like/Quinoprotein amine dehydrogenase"/>
    <property type="match status" value="1"/>
</dbReference>
<proteinExistence type="predicted"/>
<dbReference type="OrthoDB" id="5290752at2"/>
<dbReference type="SUPFAM" id="SSF50998">
    <property type="entry name" value="Quinoprotein alcohol dehydrogenase-like"/>
    <property type="match status" value="1"/>
</dbReference>
<dbReference type="InterPro" id="IPR002372">
    <property type="entry name" value="PQQ_rpt_dom"/>
</dbReference>
<evidence type="ECO:0000313" key="2">
    <source>
        <dbReference type="EMBL" id="SEF94007.1"/>
    </source>
</evidence>
<dbReference type="InterPro" id="IPR018391">
    <property type="entry name" value="PQQ_b-propeller_rpt"/>
</dbReference>
<feature type="domain" description="Pyrrolo-quinoline quinone repeat" evidence="1">
    <location>
        <begin position="120"/>
        <end position="354"/>
    </location>
</feature>
<dbReference type="InterPro" id="IPR011047">
    <property type="entry name" value="Quinoprotein_ADH-like_sf"/>
</dbReference>
<dbReference type="Proteomes" id="UP000236752">
    <property type="component" value="Unassembled WGS sequence"/>
</dbReference>
<dbReference type="RefSeq" id="WP_103909653.1">
    <property type="nucleotide sequence ID" value="NZ_FNUZ01000002.1"/>
</dbReference>
<protein>
    <submittedName>
        <fullName evidence="2">Outer membrane protein assembly factor BamB, contains PQQ-like beta-propeller repeat</fullName>
    </submittedName>
</protein>
<accession>A0A1H5W5A5</accession>